<reference evidence="1 2" key="1">
    <citation type="submission" date="2019-04" db="EMBL/GenBank/DDBJ databases">
        <title>Lysinibacillus genome sequencing.</title>
        <authorList>
            <person name="Dunlap C."/>
        </authorList>
    </citation>
    <scope>NUCLEOTIDE SEQUENCE [LARGE SCALE GENOMIC DNA]</scope>
    <source>
        <strain evidence="1 2">NBRC 109424</strain>
    </source>
</reference>
<evidence type="ECO:0000313" key="2">
    <source>
        <dbReference type="Proteomes" id="UP000308539"/>
    </source>
</evidence>
<evidence type="ECO:0000313" key="1">
    <source>
        <dbReference type="EMBL" id="TKI60486.1"/>
    </source>
</evidence>
<gene>
    <name evidence="1" type="ORF">FC752_14955</name>
</gene>
<keyword evidence="2" id="KW-1185">Reference proteome</keyword>
<dbReference type="EMBL" id="SZPV01000031">
    <property type="protein sequence ID" value="TKI60486.1"/>
    <property type="molecule type" value="Genomic_DNA"/>
</dbReference>
<comment type="caution">
    <text evidence="1">The sequence shown here is derived from an EMBL/GenBank/DDBJ whole genome shotgun (WGS) entry which is preliminary data.</text>
</comment>
<organism evidence="1 2">
    <name type="scientific">Lysinibacillus varians</name>
    <dbReference type="NCBI Taxonomy" id="1145276"/>
    <lineage>
        <taxon>Bacteria</taxon>
        <taxon>Bacillati</taxon>
        <taxon>Bacillota</taxon>
        <taxon>Bacilli</taxon>
        <taxon>Bacillales</taxon>
        <taxon>Bacillaceae</taxon>
        <taxon>Lysinibacillus</taxon>
    </lineage>
</organism>
<dbReference type="RefSeq" id="WP_025220588.1">
    <property type="nucleotide sequence ID" value="NZ_CP006837.1"/>
</dbReference>
<sequence length="96" mass="11067">MEGNVQISIKDFDDLRERADGFERKFKNLMKSLKACTVEVKEREIDSGSDEWIQIISIDAERALKLVAPYGVEFIDEKDILRFVNAENVMIGVEQE</sequence>
<protein>
    <submittedName>
        <fullName evidence="1">Uncharacterized protein</fullName>
    </submittedName>
</protein>
<dbReference type="Proteomes" id="UP000308539">
    <property type="component" value="Unassembled WGS sequence"/>
</dbReference>
<accession>A0ABY2TA23</accession>
<name>A0ABY2TA23_9BACI</name>
<proteinExistence type="predicted"/>